<evidence type="ECO:0000256" key="1">
    <source>
        <dbReference type="SAM" id="MobiDB-lite"/>
    </source>
</evidence>
<feature type="region of interest" description="Disordered" evidence="1">
    <location>
        <begin position="1"/>
        <end position="24"/>
    </location>
</feature>
<feature type="non-terminal residue" evidence="2">
    <location>
        <position position="1"/>
    </location>
</feature>
<sequence length="24" mass="2606">MVLHHASPVPEISGPEDSTPRVLH</sequence>
<protein>
    <submittedName>
        <fullName evidence="2">DUF4440 domain-containing protein</fullName>
    </submittedName>
</protein>
<name>A0A5C7T1A1_THASP</name>
<gene>
    <name evidence="2" type="ORF">E6Q80_03885</name>
</gene>
<evidence type="ECO:0000313" key="3">
    <source>
        <dbReference type="Proteomes" id="UP000321192"/>
    </source>
</evidence>
<comment type="caution">
    <text evidence="2">The sequence shown here is derived from an EMBL/GenBank/DDBJ whole genome shotgun (WGS) entry which is preliminary data.</text>
</comment>
<dbReference type="AlphaFoldDB" id="A0A5C7T1A1"/>
<dbReference type="Proteomes" id="UP000321192">
    <property type="component" value="Unassembled WGS sequence"/>
</dbReference>
<organism evidence="2 3">
    <name type="scientific">Thauera aminoaromatica</name>
    <dbReference type="NCBI Taxonomy" id="164330"/>
    <lineage>
        <taxon>Bacteria</taxon>
        <taxon>Pseudomonadati</taxon>
        <taxon>Pseudomonadota</taxon>
        <taxon>Betaproteobacteria</taxon>
        <taxon>Rhodocyclales</taxon>
        <taxon>Zoogloeaceae</taxon>
        <taxon>Thauera</taxon>
    </lineage>
</organism>
<proteinExistence type="predicted"/>
<evidence type="ECO:0000313" key="2">
    <source>
        <dbReference type="EMBL" id="TXH89854.1"/>
    </source>
</evidence>
<dbReference type="EMBL" id="SSFD01000053">
    <property type="protein sequence ID" value="TXH89854.1"/>
    <property type="molecule type" value="Genomic_DNA"/>
</dbReference>
<accession>A0A5C7T1A1</accession>
<reference evidence="2 3" key="1">
    <citation type="submission" date="2018-09" db="EMBL/GenBank/DDBJ databases">
        <title>Metagenome Assembled Genomes from an Advanced Water Purification Facility.</title>
        <authorList>
            <person name="Stamps B.W."/>
            <person name="Spear J.R."/>
        </authorList>
    </citation>
    <scope>NUCLEOTIDE SEQUENCE [LARGE SCALE GENOMIC DNA]</scope>
    <source>
        <strain evidence="2">Bin_27_1</strain>
    </source>
</reference>